<accession>A0ABR0APG3</accession>
<feature type="transmembrane region" description="Helical" evidence="1">
    <location>
        <begin position="6"/>
        <end position="24"/>
    </location>
</feature>
<keyword evidence="1" id="KW-0472">Membrane</keyword>
<dbReference type="EMBL" id="JAOYFB010000038">
    <property type="protein sequence ID" value="KAK4026848.1"/>
    <property type="molecule type" value="Genomic_DNA"/>
</dbReference>
<reference evidence="2 3" key="1">
    <citation type="journal article" date="2023" name="Nucleic Acids Res.">
        <title>The hologenome of Daphnia magna reveals possible DNA methylation and microbiome-mediated evolution of the host genome.</title>
        <authorList>
            <person name="Chaturvedi A."/>
            <person name="Li X."/>
            <person name="Dhandapani V."/>
            <person name="Marshall H."/>
            <person name="Kissane S."/>
            <person name="Cuenca-Cambronero M."/>
            <person name="Asole G."/>
            <person name="Calvet F."/>
            <person name="Ruiz-Romero M."/>
            <person name="Marangio P."/>
            <person name="Guigo R."/>
            <person name="Rago D."/>
            <person name="Mirbahai L."/>
            <person name="Eastwood N."/>
            <person name="Colbourne J.K."/>
            <person name="Zhou J."/>
            <person name="Mallon E."/>
            <person name="Orsini L."/>
        </authorList>
    </citation>
    <scope>NUCLEOTIDE SEQUENCE [LARGE SCALE GENOMIC DNA]</scope>
    <source>
        <strain evidence="2">LRV0_1</strain>
    </source>
</reference>
<keyword evidence="3" id="KW-1185">Reference proteome</keyword>
<protein>
    <submittedName>
        <fullName evidence="2">Uncharacterized protein</fullName>
    </submittedName>
</protein>
<comment type="caution">
    <text evidence="2">The sequence shown here is derived from an EMBL/GenBank/DDBJ whole genome shotgun (WGS) entry which is preliminary data.</text>
</comment>
<keyword evidence="1" id="KW-0812">Transmembrane</keyword>
<sequence>MPSLKSNSTMPIILSSFFAIIFEISKCVRRKKMDVYNITAILVEGEVSSSIFGRAYIDIEEIIIPEKIGDPGNHCGARDYHS</sequence>
<gene>
    <name evidence="2" type="ORF">OUZ56_015874</name>
</gene>
<proteinExistence type="predicted"/>
<name>A0ABR0APG3_9CRUS</name>
<evidence type="ECO:0000256" key="1">
    <source>
        <dbReference type="SAM" id="Phobius"/>
    </source>
</evidence>
<dbReference type="Proteomes" id="UP001234178">
    <property type="component" value="Unassembled WGS sequence"/>
</dbReference>
<organism evidence="2 3">
    <name type="scientific">Daphnia magna</name>
    <dbReference type="NCBI Taxonomy" id="35525"/>
    <lineage>
        <taxon>Eukaryota</taxon>
        <taxon>Metazoa</taxon>
        <taxon>Ecdysozoa</taxon>
        <taxon>Arthropoda</taxon>
        <taxon>Crustacea</taxon>
        <taxon>Branchiopoda</taxon>
        <taxon>Diplostraca</taxon>
        <taxon>Cladocera</taxon>
        <taxon>Anomopoda</taxon>
        <taxon>Daphniidae</taxon>
        <taxon>Daphnia</taxon>
    </lineage>
</organism>
<keyword evidence="1" id="KW-1133">Transmembrane helix</keyword>
<evidence type="ECO:0000313" key="3">
    <source>
        <dbReference type="Proteomes" id="UP001234178"/>
    </source>
</evidence>
<evidence type="ECO:0000313" key="2">
    <source>
        <dbReference type="EMBL" id="KAK4026848.1"/>
    </source>
</evidence>